<dbReference type="PRINTS" id="PR00069">
    <property type="entry name" value="ALDKETRDTASE"/>
</dbReference>
<evidence type="ECO:0000259" key="1">
    <source>
        <dbReference type="Pfam" id="PF00248"/>
    </source>
</evidence>
<proteinExistence type="predicted"/>
<dbReference type="GO" id="GO:0005829">
    <property type="term" value="C:cytosol"/>
    <property type="evidence" value="ECO:0007669"/>
    <property type="project" value="TreeGrafter"/>
</dbReference>
<gene>
    <name evidence="2" type="ORF">EHQ30_03040</name>
</gene>
<organism evidence="2 3">
    <name type="scientific">Leptospira brenneri</name>
    <dbReference type="NCBI Taxonomy" id="2023182"/>
    <lineage>
        <taxon>Bacteria</taxon>
        <taxon>Pseudomonadati</taxon>
        <taxon>Spirochaetota</taxon>
        <taxon>Spirochaetia</taxon>
        <taxon>Leptospirales</taxon>
        <taxon>Leptospiraceae</taxon>
        <taxon>Leptospira</taxon>
    </lineage>
</organism>
<accession>A0A2M9XXG2</accession>
<dbReference type="InterPro" id="IPR050523">
    <property type="entry name" value="AKR_Detox_Biosynth"/>
</dbReference>
<dbReference type="CDD" id="cd19092">
    <property type="entry name" value="AKR_BsYcsN_EcYdhF-like"/>
    <property type="match status" value="1"/>
</dbReference>
<dbReference type="GO" id="GO:0016491">
    <property type="term" value="F:oxidoreductase activity"/>
    <property type="evidence" value="ECO:0007669"/>
    <property type="project" value="InterPro"/>
</dbReference>
<dbReference type="InterPro" id="IPR020471">
    <property type="entry name" value="AKR"/>
</dbReference>
<dbReference type="Gene3D" id="3.20.20.100">
    <property type="entry name" value="NADP-dependent oxidoreductase domain"/>
    <property type="match status" value="1"/>
</dbReference>
<dbReference type="AlphaFoldDB" id="A0A2M9XXG2"/>
<dbReference type="PANTHER" id="PTHR43364">
    <property type="entry name" value="NADH-SPECIFIC METHYLGLYOXAL REDUCTASE-RELATED"/>
    <property type="match status" value="1"/>
</dbReference>
<keyword evidence="3" id="KW-1185">Reference proteome</keyword>
<dbReference type="RefSeq" id="WP_100792139.1">
    <property type="nucleotide sequence ID" value="NZ_NPDQ01000010.1"/>
</dbReference>
<sequence>MKVPQIEFPIHKFSISRLVYGIWRLHEDKEGSSPERILEKIELCLSLGIDTFDHADIYGGFENEELFGKALSKLPSLKSKIKIITKCGIQIPGSKFPTKHYNTSKEHIRYSVERSLRKLTVDKLDVVLIHRPDPLMDPYELAEIFEVLITEGKVNHFGVSNFTPSQFQMLQSAYRRPLFTNQVEFHPFRTEPLFDGTFDQILESRIHPMIWSPTAGGRIFVPKTEREVATHSKLQEIAKKYGSSADQVLYSWFLNHPAGLVPILGTNEPKRIQSAAECFSYPLTRVEWFSILEAARGKEVA</sequence>
<protein>
    <submittedName>
        <fullName evidence="2">Oxidoreductase</fullName>
    </submittedName>
</protein>
<name>A0A2M9XXG2_9LEPT</name>
<feature type="domain" description="NADP-dependent oxidoreductase" evidence="1">
    <location>
        <begin position="17"/>
        <end position="291"/>
    </location>
</feature>
<reference evidence="2" key="1">
    <citation type="journal article" date="2019" name="PLoS Negl. Trop. Dis.">
        <title>Revisiting the worldwide diversity of Leptospira species in the environment.</title>
        <authorList>
            <person name="Vincent A.T."/>
            <person name="Schiettekatte O."/>
            <person name="Bourhy P."/>
            <person name="Veyrier F.J."/>
            <person name="Picardeau M."/>
        </authorList>
    </citation>
    <scope>NUCLEOTIDE SEQUENCE [LARGE SCALE GENOMIC DNA]</scope>
    <source>
        <strain evidence="2">201800277</strain>
    </source>
</reference>
<dbReference type="Pfam" id="PF00248">
    <property type="entry name" value="Aldo_ket_red"/>
    <property type="match status" value="1"/>
</dbReference>
<dbReference type="PANTHER" id="PTHR43364:SF1">
    <property type="entry name" value="OXIDOREDUCTASE YDHF"/>
    <property type="match status" value="1"/>
</dbReference>
<comment type="caution">
    <text evidence="2">The sequence shown here is derived from an EMBL/GenBank/DDBJ whole genome shotgun (WGS) entry which is preliminary data.</text>
</comment>
<dbReference type="InterPro" id="IPR036812">
    <property type="entry name" value="NAD(P)_OxRdtase_dom_sf"/>
</dbReference>
<dbReference type="EMBL" id="RQFP01000001">
    <property type="protein sequence ID" value="TGK95627.1"/>
    <property type="molecule type" value="Genomic_DNA"/>
</dbReference>
<dbReference type="OrthoDB" id="9773828at2"/>
<dbReference type="InterPro" id="IPR023210">
    <property type="entry name" value="NADP_OxRdtase_dom"/>
</dbReference>
<evidence type="ECO:0000313" key="3">
    <source>
        <dbReference type="Proteomes" id="UP000297891"/>
    </source>
</evidence>
<dbReference type="Proteomes" id="UP000297891">
    <property type="component" value="Unassembled WGS sequence"/>
</dbReference>
<dbReference type="SUPFAM" id="SSF51430">
    <property type="entry name" value="NAD(P)-linked oxidoreductase"/>
    <property type="match status" value="1"/>
</dbReference>
<evidence type="ECO:0000313" key="2">
    <source>
        <dbReference type="EMBL" id="TGK95627.1"/>
    </source>
</evidence>